<organism evidence="1 2">
    <name type="scientific">Bartonella vinsonii</name>
    <name type="common">Rochalimaea vinsonii</name>
    <dbReference type="NCBI Taxonomy" id="33047"/>
    <lineage>
        <taxon>Bacteria</taxon>
        <taxon>Pseudomonadati</taxon>
        <taxon>Pseudomonadota</taxon>
        <taxon>Alphaproteobacteria</taxon>
        <taxon>Hyphomicrobiales</taxon>
        <taxon>Bartonellaceae</taxon>
        <taxon>Bartonella</taxon>
    </lineage>
</organism>
<dbReference type="EMBL" id="LR134529">
    <property type="protein sequence ID" value="VEJ45043.1"/>
    <property type="molecule type" value="Genomic_DNA"/>
</dbReference>
<name>A0A3S4YYR3_BARVI</name>
<dbReference type="AlphaFoldDB" id="A0A3S4YYR3"/>
<proteinExistence type="predicted"/>
<protein>
    <submittedName>
        <fullName evidence="1">Uncharacterized protein</fullName>
    </submittedName>
</protein>
<dbReference type="Proteomes" id="UP000274201">
    <property type="component" value="Chromosome"/>
</dbReference>
<reference evidence="1 2" key="1">
    <citation type="submission" date="2018-12" db="EMBL/GenBank/DDBJ databases">
        <authorList>
            <consortium name="Pathogen Informatics"/>
        </authorList>
    </citation>
    <scope>NUCLEOTIDE SEQUENCE [LARGE SCALE GENOMIC DNA]</scope>
    <source>
        <strain evidence="1 2">NCTC12905</strain>
    </source>
</reference>
<accession>A0A3S4YYR3</accession>
<evidence type="ECO:0000313" key="2">
    <source>
        <dbReference type="Proteomes" id="UP000274201"/>
    </source>
</evidence>
<gene>
    <name evidence="1" type="ORF">NCTC12905_00690</name>
</gene>
<evidence type="ECO:0000313" key="1">
    <source>
        <dbReference type="EMBL" id="VEJ45043.1"/>
    </source>
</evidence>
<sequence length="35" mass="3870">MLRCLFSTAWQDIALMVTGEDVSNKDNNACGDYST</sequence>